<feature type="signal peptide" evidence="10">
    <location>
        <begin position="1"/>
        <end position="23"/>
    </location>
</feature>
<dbReference type="Pfam" id="PF07715">
    <property type="entry name" value="Plug"/>
    <property type="match status" value="1"/>
</dbReference>
<accession>A0AAU7K179</accession>
<evidence type="ECO:0000256" key="10">
    <source>
        <dbReference type="SAM" id="SignalP"/>
    </source>
</evidence>
<evidence type="ECO:0000256" key="8">
    <source>
        <dbReference type="PROSITE-ProRule" id="PRU01360"/>
    </source>
</evidence>
<keyword evidence="4 8" id="KW-0812">Transmembrane</keyword>
<dbReference type="SUPFAM" id="SSF49464">
    <property type="entry name" value="Carboxypeptidase regulatory domain-like"/>
    <property type="match status" value="1"/>
</dbReference>
<gene>
    <name evidence="13" type="ORF">ABEG20_13065</name>
</gene>
<dbReference type="Gene3D" id="2.170.130.10">
    <property type="entry name" value="TonB-dependent receptor, plug domain"/>
    <property type="match status" value="1"/>
</dbReference>
<dbReference type="Pfam" id="PF13715">
    <property type="entry name" value="CarbopepD_reg_2"/>
    <property type="match status" value="1"/>
</dbReference>
<evidence type="ECO:0000259" key="12">
    <source>
        <dbReference type="Pfam" id="PF07715"/>
    </source>
</evidence>
<protein>
    <submittedName>
        <fullName evidence="13">SusC/RagA family TonB-linked outer membrane protein</fullName>
    </submittedName>
</protein>
<comment type="subcellular location">
    <subcellularLocation>
        <location evidence="1 8">Cell outer membrane</location>
        <topology evidence="1 8">Multi-pass membrane protein</topology>
    </subcellularLocation>
</comment>
<sequence length="1118" mass="120796">MKKMYLKCLSILLLCFITISAFAQKTVTGTVKDDTGNPIPGVSILEKGTQNGTSTNADGKFSLTVKEGAKLIIKSIGLVTQEVSASNNLTIVMNDDSKSLSDVIVTGFGVKKDVKRLSYSATAVGGAELAQANNANVVNALQGKVAGVMINQGASGPTSSSRIRIRGNSSLSSNTQPLVVYDGILLEPGTSGADSWGDAADFGNIMKNINSDDIESISVLKGAAASALYGSKAAGGVLLITSKKGKTSKGLGVTVSQTSSFDDAYRFVDLQNEYGGGISPVFAKDANGMDVVDQSAGYYVGGYSFGPKLDGRMVKDLDGVVRPWVANNPLDYFNTGKFINTNVSVEGANENTTYRLAYTNLYNSSVLPGNNLKRDAFALRVTRVISKAISVDASVNYTMSNSLNPARQGSANNPLFAFTYYKPRNVDLSAYIDNNINPVTGGALGSSNRNVYDPYGIGSFAYTLQNDNRTQKENNLLANIDVNIKILPWLSALVRTNTNFYNIAYERKNRGSGVAFSGGDYEITQNTNKSYRIQGLLNATKELSNNFELNASLGAETYQKNLGNSAFYNRSYTNGGLKIPDVYSIANSINPASTTAYPNLGERTDAVYLYGDITWKNMLTLNFSGRNDWSSALTYKDGHGNYSYFYPSVGLSWIFTELPAFKNSSILSFGKLRASYSYTGLSALSQYTNTAGYYRLQDGTFNNAGGGNQSVYGFSDNILKNNNLKNELTKELEIGTNLGFLKNRINIDFAYYKKNSYNQILSFALPQESGVNSQALNAGNIQNQGIEILLTAKPIVSKDFNWNASVTFTRNRNKILELAPGVENYDLDLAFGNDITSVARVGETYGSLITGSAFSYYQKKDANGNPIASPSNGKKVLGNTGYGTTGGYYTFVRSQDYDGTKKNLGTMMENYLASTRQDLSYKNFTFGFQIDAKIGGLMASGTHQYGSANGSFANSLFGRDEASGGVTYTDANGVIQHDGIIPDGVLNDGLKANGVDLGGMTYAEAVKQGLLKPIPAYAYYENLSQWSSGIREYSVFENSWVALREVTVGYNVPGKYLSKLKINTLSLNLTGRNIAYLYKTAKDGINPESIFSNRAGAFAEYGGWPLVRSLGFNIRASF</sequence>
<dbReference type="AlphaFoldDB" id="A0AAU7K179"/>
<dbReference type="GO" id="GO:0009279">
    <property type="term" value="C:cell outer membrane"/>
    <property type="evidence" value="ECO:0007669"/>
    <property type="project" value="UniProtKB-SubCell"/>
</dbReference>
<feature type="domain" description="TonB-dependent receptor plug" evidence="12">
    <location>
        <begin position="115"/>
        <end position="237"/>
    </location>
</feature>
<proteinExistence type="inferred from homology"/>
<evidence type="ECO:0000256" key="9">
    <source>
        <dbReference type="RuleBase" id="RU003357"/>
    </source>
</evidence>
<evidence type="ECO:0000259" key="11">
    <source>
        <dbReference type="Pfam" id="PF00593"/>
    </source>
</evidence>
<dbReference type="PROSITE" id="PS52016">
    <property type="entry name" value="TONB_DEPENDENT_REC_3"/>
    <property type="match status" value="1"/>
</dbReference>
<dbReference type="InterPro" id="IPR037066">
    <property type="entry name" value="Plug_dom_sf"/>
</dbReference>
<dbReference type="EMBL" id="CP157485">
    <property type="protein sequence ID" value="XBO46218.1"/>
    <property type="molecule type" value="Genomic_DNA"/>
</dbReference>
<evidence type="ECO:0000256" key="6">
    <source>
        <dbReference type="ARBA" id="ARBA00023136"/>
    </source>
</evidence>
<dbReference type="Pfam" id="PF00593">
    <property type="entry name" value="TonB_dep_Rec_b-barrel"/>
    <property type="match status" value="1"/>
</dbReference>
<evidence type="ECO:0000256" key="1">
    <source>
        <dbReference type="ARBA" id="ARBA00004571"/>
    </source>
</evidence>
<evidence type="ECO:0000256" key="7">
    <source>
        <dbReference type="ARBA" id="ARBA00023237"/>
    </source>
</evidence>
<keyword evidence="2 8" id="KW-0813">Transport</keyword>
<dbReference type="NCBIfam" id="TIGR04057">
    <property type="entry name" value="SusC_RagA_signa"/>
    <property type="match status" value="1"/>
</dbReference>
<dbReference type="InterPro" id="IPR036942">
    <property type="entry name" value="Beta-barrel_TonB_sf"/>
</dbReference>
<comment type="similarity">
    <text evidence="8 9">Belongs to the TonB-dependent receptor family.</text>
</comment>
<dbReference type="Gene3D" id="2.60.40.1120">
    <property type="entry name" value="Carboxypeptidase-like, regulatory domain"/>
    <property type="match status" value="1"/>
</dbReference>
<evidence type="ECO:0000256" key="4">
    <source>
        <dbReference type="ARBA" id="ARBA00022692"/>
    </source>
</evidence>
<evidence type="ECO:0000256" key="3">
    <source>
        <dbReference type="ARBA" id="ARBA00022452"/>
    </source>
</evidence>
<keyword evidence="5 9" id="KW-0798">TonB box</keyword>
<keyword evidence="10" id="KW-0732">Signal</keyword>
<evidence type="ECO:0000256" key="2">
    <source>
        <dbReference type="ARBA" id="ARBA00022448"/>
    </source>
</evidence>
<dbReference type="RefSeq" id="WP_406823782.1">
    <property type="nucleotide sequence ID" value="NZ_CP157485.1"/>
</dbReference>
<dbReference type="InterPro" id="IPR039426">
    <property type="entry name" value="TonB-dep_rcpt-like"/>
</dbReference>
<dbReference type="InterPro" id="IPR023997">
    <property type="entry name" value="TonB-dep_OMP_SusC/RagA_CS"/>
</dbReference>
<dbReference type="SUPFAM" id="SSF56935">
    <property type="entry name" value="Porins"/>
    <property type="match status" value="1"/>
</dbReference>
<name>A0AAU7K179_9SPHI</name>
<feature type="domain" description="TonB-dependent receptor-like beta-barrel" evidence="11">
    <location>
        <begin position="429"/>
        <end position="831"/>
    </location>
</feature>
<dbReference type="Gene3D" id="2.40.170.20">
    <property type="entry name" value="TonB-dependent receptor, beta-barrel domain"/>
    <property type="match status" value="1"/>
</dbReference>
<dbReference type="InterPro" id="IPR023996">
    <property type="entry name" value="TonB-dep_OMP_SusC/RagA"/>
</dbReference>
<organism evidence="13">
    <name type="scientific">Pedobacter sp. KACC 23697</name>
    <dbReference type="NCBI Taxonomy" id="3149230"/>
    <lineage>
        <taxon>Bacteria</taxon>
        <taxon>Pseudomonadati</taxon>
        <taxon>Bacteroidota</taxon>
        <taxon>Sphingobacteriia</taxon>
        <taxon>Sphingobacteriales</taxon>
        <taxon>Sphingobacteriaceae</taxon>
        <taxon>Pedobacter</taxon>
    </lineage>
</organism>
<keyword evidence="3 8" id="KW-1134">Transmembrane beta strand</keyword>
<dbReference type="InterPro" id="IPR008969">
    <property type="entry name" value="CarboxyPept-like_regulatory"/>
</dbReference>
<dbReference type="InterPro" id="IPR012910">
    <property type="entry name" value="Plug_dom"/>
</dbReference>
<dbReference type="NCBIfam" id="TIGR04056">
    <property type="entry name" value="OMP_RagA_SusC"/>
    <property type="match status" value="1"/>
</dbReference>
<keyword evidence="6 8" id="KW-0472">Membrane</keyword>
<evidence type="ECO:0000256" key="5">
    <source>
        <dbReference type="ARBA" id="ARBA00023077"/>
    </source>
</evidence>
<reference evidence="13" key="1">
    <citation type="submission" date="2024-05" db="EMBL/GenBank/DDBJ databases">
        <authorList>
            <person name="Kim S."/>
            <person name="Heo J."/>
            <person name="Choi H."/>
            <person name="Choi Y."/>
            <person name="Kwon S.-W."/>
            <person name="Kim Y."/>
        </authorList>
    </citation>
    <scope>NUCLEOTIDE SEQUENCE</scope>
    <source>
        <strain evidence="13">KACC 23697</strain>
    </source>
</reference>
<evidence type="ECO:0000313" key="13">
    <source>
        <dbReference type="EMBL" id="XBO46218.1"/>
    </source>
</evidence>
<keyword evidence="7 8" id="KW-0998">Cell outer membrane</keyword>
<feature type="chain" id="PRO_5043862645" evidence="10">
    <location>
        <begin position="24"/>
        <end position="1118"/>
    </location>
</feature>
<dbReference type="InterPro" id="IPR000531">
    <property type="entry name" value="Beta-barrel_TonB"/>
</dbReference>